<dbReference type="PANTHER" id="PTHR48258">
    <property type="entry name" value="DUF4218 DOMAIN-CONTAINING PROTEIN-RELATED"/>
    <property type="match status" value="1"/>
</dbReference>
<dbReference type="Pfam" id="PF13960">
    <property type="entry name" value="DUF4218"/>
    <property type="match status" value="1"/>
</dbReference>
<comment type="caution">
    <text evidence="5">The sequence shown here is derived from an EMBL/GenBank/DDBJ whole genome shotgun (WGS) entry which is preliminary data.</text>
</comment>
<feature type="compositionally biased region" description="Basic and acidic residues" evidence="2">
    <location>
        <begin position="1103"/>
        <end position="1113"/>
    </location>
</feature>
<evidence type="ECO:0000256" key="1">
    <source>
        <dbReference type="SAM" id="Coils"/>
    </source>
</evidence>
<gene>
    <name evidence="5" type="ORF">QYE76_040944</name>
</gene>
<dbReference type="EMBL" id="JAUUTY010000002">
    <property type="protein sequence ID" value="KAK1680096.1"/>
    <property type="molecule type" value="Genomic_DNA"/>
</dbReference>
<evidence type="ECO:0000313" key="6">
    <source>
        <dbReference type="Proteomes" id="UP001231189"/>
    </source>
</evidence>
<dbReference type="Proteomes" id="UP001231189">
    <property type="component" value="Unassembled WGS sequence"/>
</dbReference>
<feature type="domain" description="DUF8039" evidence="4">
    <location>
        <begin position="1732"/>
        <end position="1810"/>
    </location>
</feature>
<dbReference type="InterPro" id="IPR004242">
    <property type="entry name" value="Transposase_21"/>
</dbReference>
<evidence type="ECO:0000313" key="5">
    <source>
        <dbReference type="EMBL" id="KAK1680096.1"/>
    </source>
</evidence>
<feature type="region of interest" description="Disordered" evidence="2">
    <location>
        <begin position="1957"/>
        <end position="2005"/>
    </location>
</feature>
<feature type="region of interest" description="Disordered" evidence="2">
    <location>
        <begin position="1834"/>
        <end position="1874"/>
    </location>
</feature>
<sequence>MVVHMREGQVVRYKVNAKADMVRNNMTLIRCPCRKCGLRQWIDPDSGQLEEHLLRRGFMLGFNEEPAANVGHEEEADIGREDEESPEHGVHHEEGEADEGDDDAGGDGGGDAESKQTPLTSALRDPHVQELLLKDTGNAKPEAKLAQMEVDGMTPLYPGCRPEDTRLSVTLECLEMKAEHKWTDSSFSDNMKSWHARLPKDNTLPTSIDEAKKVVCPLDLPHVKYHACINDCALFRNEYKDRTTCPVCGQGRYKRGNKKVPLKVVWYFPITPRLQRYFVDPKEAKLMQWHAEREKPADDPEKGKILTHPADASQWNALDIEFADEFGSEPRNIRLGMSTDGLNPFGNQSSTHSTWPVFVWPYNLPPGCAQSSVQDYPGYAYVSCQVNHGFKACVKCMDKTPHLQLPKPPGSCKTVFQGTRMWLRFDHPWRKRKDLFNGEEELGRAPRPRSGEEISELLENWEECPAPGKKRPRESPLLGVWKARSVFWDLPYWKVLHTPHSLDVMHITKNVTESLLGTLMNMPERTKDGPKARTDLKLLGLKKELQYPTDSDDDDDDEQTETTQGHHKRAKKNEVVVLKPACFTLSEEELERFFECLLGVKVPHGYSGKISRYLDVAKKRFSGMKSHDCHVLMTQILPVAMRGIMDDHVRETLFGLCNFFDVISRKSIGVKQLNRLQEEIVEILCELEIYFPPAFFDIMVHLLVHVVDDIIHLGPTFLHNMMPFERLNGVIKGFIRNRARPDGSIAKGFLTYECISFCQNYLSTENEDVGLPTRKHVGRLAGFGHREGYRAMHVGIAGRHADFDRAHRVALQHIELVSPWVDKHKSLIEQKFIDLGRPRKTGDVTKEHNSTFTGWFKKRLLESPAPMPSTEEQKLIFSLSQGPGHNVRTYQSYDINGYRFYTEEKDKNSEYQNSGVTMLSYTDDKTDVKERFYGRIEEIWELDYVGVTMPMFRVRWAKSVEKDGLYFTTMVIPDAKSKTPSAKNEPWVLASQVDQCFFIIDPSKPSRVVVRRGKRSIIGMEGEADKQDIDKNGDPKIEEEFDKYFDKPTTYSKVRHEFWHEPYTALPRVLLFFPNTHTHAHENPNRRPLLARSLARAVASRRPRPEEQEERRPPPVPSPRRRPPRPRRRPRPEEQEERRPPPVCPRLVDDHHALAARARRPPLQRSCRIFRPTIVLIDFILFFIEIANMSADDNVAGTSKAAMTLEEEARAANVEFWEFGPSQRQEEEEVDLAAEEVGADRQMTEAGEEEEYEPTTDGGDHTGGDGVGEADGSGNPAAKKKKKPRKDRKPTVLANTTSEITLVSESGQPKEPLDVAAGYGMQLGCIVRESMSINTVNIRGEGNEHLVELCLRKLHRRYTFPAPYNNLERSNPVNKLAITKMSNALSSWKSRVKAKIDKGESFESIKKGEPMLDEAEFQIFKERLDSEDAKAWTEWGRQMHELNLGAHHLGSGGYRGKIPIWEKEDEELARAGKPNPWLKMTDLQVRYFVRARYTLDRNTMEFVTEHDDVRKFEEKLNEQLAADLPEAESSSQGSTEPWDTPFNRALNILKERPVSKPPTSAGRVCGFGTSMKFREYYKEESSKKRRRSAMSEEDKAEVEELRKKVSMLEEKQANSMDKDEVDKLFEKKLRDFLPPQVIEGIAAWNAAGQVGSIKVPSAGASNSIFNASPSPDLVTPPPTIAAGQPMELDEPVPPADPAEATKAQPAAVVLHNAPEPQKIDRPAATVSTLAQLNAITKDTPCVLLHCAPGGELKDVATGMIIQPKSTTLHTVAMDANVLKVTLGRVLPGCEDMDPPIQPEGADEHLTLENCHGYTMPIVRPPARRAAPPVVTATTSRHKKLLGESLPQPPPAEPKGKAAAPLSPIPSPNEDDIDDDGPVDVDAYLNTGADIDDLYMAGADEEAYRARDEPAGPPKATKQRLVFRGFSQETPPAADTQEPTAANIFSPNTLINKVNEQFEASGAVAPKKPRKRPSKNKEKSASQPPPTIRHRDSMVPPSKDGLTRMHEAGKPILGPELQHLASGDMLPLQDSILVLESILLKDKDPNYPVFTVKVPRDVGFVTDAPADIFFIAYEDIFKLFHARRLDYNLVRLFALNLAMKIKRESTPDVAIADPYYMRESQLNLSAVRVRASLYLQKCFLDNKRKDNILLAYFPEDTHCVLISIAPKFSLATYFDSGSAKKKNYARIRGVLDDALEGYFKKGGAFKEKAECFRDDGKHKFKHVFEFPCVKQPENSTLDAFYVMHHLKGFVRDSQNLRLPSALRGWAEKLARINDDDLREDFQDTRVKLSHIIIQDVTTGGGPLHQGRALCKRDIEHRLKAQGDTRTWITKDLYKPFPEPCEP</sequence>
<evidence type="ECO:0000259" key="4">
    <source>
        <dbReference type="Pfam" id="PF26133"/>
    </source>
</evidence>
<evidence type="ECO:0000259" key="3">
    <source>
        <dbReference type="Pfam" id="PF13960"/>
    </source>
</evidence>
<feature type="compositionally biased region" description="Acidic residues" evidence="2">
    <location>
        <begin position="550"/>
        <end position="560"/>
    </location>
</feature>
<reference evidence="5" key="1">
    <citation type="submission" date="2023-07" db="EMBL/GenBank/DDBJ databases">
        <title>A chromosome-level genome assembly of Lolium multiflorum.</title>
        <authorList>
            <person name="Chen Y."/>
            <person name="Copetti D."/>
            <person name="Kolliker R."/>
            <person name="Studer B."/>
        </authorList>
    </citation>
    <scope>NUCLEOTIDE SEQUENCE</scope>
    <source>
        <strain evidence="5">02402/16</strain>
        <tissue evidence="5">Leaf</tissue>
    </source>
</reference>
<dbReference type="Pfam" id="PF26133">
    <property type="entry name" value="DUF8039"/>
    <property type="match status" value="1"/>
</dbReference>
<feature type="region of interest" description="Disordered" evidence="2">
    <location>
        <begin position="1220"/>
        <end position="1298"/>
    </location>
</feature>
<feature type="compositionally biased region" description="Basic and acidic residues" evidence="2">
    <location>
        <begin position="1131"/>
        <end position="1140"/>
    </location>
</feature>
<proteinExistence type="predicted"/>
<feature type="compositionally biased region" description="Basic residues" evidence="2">
    <location>
        <begin position="1278"/>
        <end position="1288"/>
    </location>
</feature>
<accession>A0AAD8TEC3</accession>
<feature type="region of interest" description="Disordered" evidence="2">
    <location>
        <begin position="1096"/>
        <end position="1147"/>
    </location>
</feature>
<feature type="region of interest" description="Disordered" evidence="2">
    <location>
        <begin position="546"/>
        <end position="570"/>
    </location>
</feature>
<keyword evidence="1" id="KW-0175">Coiled coil</keyword>
<evidence type="ECO:0008006" key="7">
    <source>
        <dbReference type="Google" id="ProtNLM"/>
    </source>
</evidence>
<feature type="region of interest" description="Disordered" evidence="2">
    <location>
        <begin position="68"/>
        <end position="125"/>
    </location>
</feature>
<organism evidence="5 6">
    <name type="scientific">Lolium multiflorum</name>
    <name type="common">Italian ryegrass</name>
    <name type="synonym">Lolium perenne subsp. multiflorum</name>
    <dbReference type="NCBI Taxonomy" id="4521"/>
    <lineage>
        <taxon>Eukaryota</taxon>
        <taxon>Viridiplantae</taxon>
        <taxon>Streptophyta</taxon>
        <taxon>Embryophyta</taxon>
        <taxon>Tracheophyta</taxon>
        <taxon>Spermatophyta</taxon>
        <taxon>Magnoliopsida</taxon>
        <taxon>Liliopsida</taxon>
        <taxon>Poales</taxon>
        <taxon>Poaceae</taxon>
        <taxon>BOP clade</taxon>
        <taxon>Pooideae</taxon>
        <taxon>Poodae</taxon>
        <taxon>Poeae</taxon>
        <taxon>Poeae Chloroplast Group 2 (Poeae type)</taxon>
        <taxon>Loliodinae</taxon>
        <taxon>Loliinae</taxon>
        <taxon>Lolium</taxon>
    </lineage>
</organism>
<feature type="domain" description="DUF4218" evidence="3">
    <location>
        <begin position="664"/>
        <end position="766"/>
    </location>
</feature>
<feature type="coiled-coil region" evidence="1">
    <location>
        <begin position="1591"/>
        <end position="1618"/>
    </location>
</feature>
<dbReference type="PANTHER" id="PTHR48258:SF9">
    <property type="entry name" value="OS01G0348150 PROTEIN"/>
    <property type="match status" value="1"/>
</dbReference>
<dbReference type="InterPro" id="IPR025452">
    <property type="entry name" value="DUF4218"/>
</dbReference>
<protein>
    <recommendedName>
        <fullName evidence="7">Transposon protein, putative, CACTA, En/Spm sub-class</fullName>
    </recommendedName>
</protein>
<dbReference type="Pfam" id="PF02992">
    <property type="entry name" value="Transposase_21"/>
    <property type="match status" value="2"/>
</dbReference>
<feature type="compositionally biased region" description="Basic residues" evidence="2">
    <location>
        <begin position="1119"/>
        <end position="1130"/>
    </location>
</feature>
<evidence type="ECO:0000256" key="2">
    <source>
        <dbReference type="SAM" id="MobiDB-lite"/>
    </source>
</evidence>
<keyword evidence="6" id="KW-1185">Reference proteome</keyword>
<feature type="compositionally biased region" description="Acidic residues" evidence="2">
    <location>
        <begin position="95"/>
        <end position="105"/>
    </location>
</feature>
<dbReference type="InterPro" id="IPR058352">
    <property type="entry name" value="DUF8039"/>
</dbReference>
<name>A0AAD8TEC3_LOLMU</name>